<dbReference type="RefSeq" id="WP_219316394.1">
    <property type="nucleotide sequence ID" value="NZ_JAHWYN010000003.1"/>
</dbReference>
<protein>
    <recommendedName>
        <fullName evidence="3">Addiction module component</fullName>
    </recommendedName>
</protein>
<reference evidence="1 2" key="1">
    <citation type="submission" date="2021-07" db="EMBL/GenBank/DDBJ databases">
        <title>Flavobacterium sp. nov. isolated from sediment on the Taihu Lake.</title>
        <authorList>
            <person name="Qu J.-H."/>
        </authorList>
    </citation>
    <scope>NUCLEOTIDE SEQUENCE [LARGE SCALE GENOMIC DNA]</scope>
    <source>
        <strain evidence="1 2">NAS39</strain>
    </source>
</reference>
<name>A0ABS6XUF0_9FLAO</name>
<keyword evidence="2" id="KW-1185">Reference proteome</keyword>
<comment type="caution">
    <text evidence="1">The sequence shown here is derived from an EMBL/GenBank/DDBJ whole genome shotgun (WGS) entry which is preliminary data.</text>
</comment>
<dbReference type="EMBL" id="JAHWYN010000003">
    <property type="protein sequence ID" value="MBW4359881.1"/>
    <property type="molecule type" value="Genomic_DNA"/>
</dbReference>
<evidence type="ECO:0008006" key="3">
    <source>
        <dbReference type="Google" id="ProtNLM"/>
    </source>
</evidence>
<gene>
    <name evidence="1" type="ORF">KZH69_05220</name>
</gene>
<dbReference type="Proteomes" id="UP000812031">
    <property type="component" value="Unassembled WGS sequence"/>
</dbReference>
<accession>A0ABS6XUF0</accession>
<proteinExistence type="predicted"/>
<sequence length="78" mass="9240">MNTLALKQKIIDKLKSVDDIDLLKQIINLIQSLDPNEIKHLNENELEMAKEIEDDMKFENEISEERLDKEDSEWITEL</sequence>
<organism evidence="1 2">
    <name type="scientific">Flavobacterium taihuense</name>
    <dbReference type="NCBI Taxonomy" id="2857508"/>
    <lineage>
        <taxon>Bacteria</taxon>
        <taxon>Pseudomonadati</taxon>
        <taxon>Bacteroidota</taxon>
        <taxon>Flavobacteriia</taxon>
        <taxon>Flavobacteriales</taxon>
        <taxon>Flavobacteriaceae</taxon>
        <taxon>Flavobacterium</taxon>
    </lineage>
</organism>
<evidence type="ECO:0000313" key="1">
    <source>
        <dbReference type="EMBL" id="MBW4359881.1"/>
    </source>
</evidence>
<evidence type="ECO:0000313" key="2">
    <source>
        <dbReference type="Proteomes" id="UP000812031"/>
    </source>
</evidence>